<dbReference type="CDD" id="cd09731">
    <property type="entry name" value="Cse2_I-E"/>
    <property type="match status" value="1"/>
</dbReference>
<dbReference type="InterPro" id="IPR013382">
    <property type="entry name" value="CRISPR-assoc_prot_Cse2"/>
</dbReference>
<proteinExistence type="predicted"/>
<keyword evidence="3" id="KW-1185">Reference proteome</keyword>
<organism evidence="2 3">
    <name type="scientific">Nonomuraea aridisoli</name>
    <dbReference type="NCBI Taxonomy" id="2070368"/>
    <lineage>
        <taxon>Bacteria</taxon>
        <taxon>Bacillati</taxon>
        <taxon>Actinomycetota</taxon>
        <taxon>Actinomycetes</taxon>
        <taxon>Streptosporangiales</taxon>
        <taxon>Streptosporangiaceae</taxon>
        <taxon>Nonomuraea</taxon>
    </lineage>
</organism>
<comment type="caution">
    <text evidence="2">The sequence shown here is derived from an EMBL/GenBank/DDBJ whole genome shotgun (WGS) entry which is preliminary data.</text>
</comment>
<protein>
    <submittedName>
        <fullName evidence="2">Type I-E CRISPR-associated protein Cse2/CasB</fullName>
    </submittedName>
</protein>
<name>A0A2W2FK92_9ACTN</name>
<dbReference type="EMBL" id="POUD01000102">
    <property type="protein sequence ID" value="PZG15594.1"/>
    <property type="molecule type" value="Genomic_DNA"/>
</dbReference>
<dbReference type="OrthoDB" id="4808431at2"/>
<dbReference type="Gene3D" id="1.10.520.40">
    <property type="entry name" value="CRISPR-associated protein Cse2"/>
    <property type="match status" value="1"/>
</dbReference>
<dbReference type="NCBIfam" id="TIGR02548">
    <property type="entry name" value="casB_cse2"/>
    <property type="match status" value="1"/>
</dbReference>
<dbReference type="InterPro" id="IPR038287">
    <property type="entry name" value="Cse2_sf"/>
</dbReference>
<reference evidence="2 3" key="1">
    <citation type="submission" date="2018-01" db="EMBL/GenBank/DDBJ databases">
        <title>Draft genome sequence of Nonomuraea sp. KC333.</title>
        <authorList>
            <person name="Sahin N."/>
            <person name="Saygin H."/>
            <person name="Ay H."/>
        </authorList>
    </citation>
    <scope>NUCLEOTIDE SEQUENCE [LARGE SCALE GENOMIC DNA]</scope>
    <source>
        <strain evidence="2 3">KC333</strain>
    </source>
</reference>
<accession>A0A2W2FK92</accession>
<evidence type="ECO:0000313" key="3">
    <source>
        <dbReference type="Proteomes" id="UP000249304"/>
    </source>
</evidence>
<gene>
    <name evidence="2" type="primary">casB</name>
    <name evidence="2" type="ORF">C1J01_23685</name>
</gene>
<evidence type="ECO:0000256" key="1">
    <source>
        <dbReference type="SAM" id="MobiDB-lite"/>
    </source>
</evidence>
<dbReference type="Proteomes" id="UP000249304">
    <property type="component" value="Unassembled WGS sequence"/>
</dbReference>
<dbReference type="RefSeq" id="WP_111181180.1">
    <property type="nucleotide sequence ID" value="NZ_POUD01000102.1"/>
</dbReference>
<dbReference type="Pfam" id="PF09485">
    <property type="entry name" value="CRISPR_Cse2"/>
    <property type="match status" value="1"/>
</dbReference>
<evidence type="ECO:0000313" key="2">
    <source>
        <dbReference type="EMBL" id="PZG15594.1"/>
    </source>
</evidence>
<feature type="region of interest" description="Disordered" evidence="1">
    <location>
        <begin position="195"/>
        <end position="217"/>
    </location>
</feature>
<dbReference type="AlphaFoldDB" id="A0A2W2FK92"/>
<sequence>MTATSPQATTARQPVVDLVGEVAATHISALQRGYRADRSSAVAALAQLRRGAGKLPEEVPELWGMAGTELLYSERDLPERDTLKAEFALFSAITLYALHQQSKSGQDMHRPGVELGTAVRRLMPGGTLDEPIRRRFVRLGTATTPKVLTERLREVVILLRNASIGLDYGILARQLYQAQDPDGLRHVRQRWGRSFHSYRPASPRTDDDAAASPDKDT</sequence>